<sequence length="189" mass="20549">MFRRASALRTIVFASSGRRAASTAASSSSRAESDRIAAAFKQSTLKTKVRNPMVPLLVLVSFVSSALITVASYQQELETLRLMRETKRTSLQQVVERLQRGEEFDVDSAVDQLTTTDADKTLEELMREIEQSETEWMISEPQEAKSVADTAAPLPLTPEPAAAAEPVAPIASPEPTSSPAPARPTSKFL</sequence>
<comment type="caution">
    <text evidence="1">The sequence shown here is derived from an EMBL/GenBank/DDBJ whole genome shotgun (WGS) entry which is preliminary data.</text>
</comment>
<accession>A0ACB6V3X0</accession>
<gene>
    <name evidence="1" type="ORF">D0Z00_002558</name>
</gene>
<reference evidence="1 2" key="1">
    <citation type="journal article" date="2020" name="Front. Microbiol.">
        <title>Phenotypic and Genetic Characterization of the Cheese Ripening Yeast Geotrichum candidum.</title>
        <authorList>
            <person name="Perkins V."/>
            <person name="Vignola S."/>
            <person name="Lessard M.H."/>
            <person name="Plante P.L."/>
            <person name="Corbeil J."/>
            <person name="Dugat-Bony E."/>
            <person name="Frenette M."/>
            <person name="Labrie S."/>
        </authorList>
    </citation>
    <scope>NUCLEOTIDE SEQUENCE [LARGE SCALE GENOMIC DNA]</scope>
    <source>
        <strain evidence="1 2">LMA-1147</strain>
    </source>
</reference>
<dbReference type="EMBL" id="QVQA01000075">
    <property type="protein sequence ID" value="KAF5097032.1"/>
    <property type="molecule type" value="Genomic_DNA"/>
</dbReference>
<protein>
    <submittedName>
        <fullName evidence="1">Uncharacterized protein</fullName>
    </submittedName>
</protein>
<proteinExistence type="predicted"/>
<name>A0ACB6V3X0_9ASCO</name>
<dbReference type="Proteomes" id="UP000744676">
    <property type="component" value="Unassembled WGS sequence"/>
</dbReference>
<evidence type="ECO:0000313" key="2">
    <source>
        <dbReference type="Proteomes" id="UP000744676"/>
    </source>
</evidence>
<keyword evidence="2" id="KW-1185">Reference proteome</keyword>
<organism evidence="1 2">
    <name type="scientific">Geotrichum galactomycetum</name>
    <dbReference type="NCBI Taxonomy" id="27317"/>
    <lineage>
        <taxon>Eukaryota</taxon>
        <taxon>Fungi</taxon>
        <taxon>Dikarya</taxon>
        <taxon>Ascomycota</taxon>
        <taxon>Saccharomycotina</taxon>
        <taxon>Dipodascomycetes</taxon>
        <taxon>Dipodascales</taxon>
        <taxon>Dipodascaceae</taxon>
        <taxon>Geotrichum</taxon>
    </lineage>
</organism>
<evidence type="ECO:0000313" key="1">
    <source>
        <dbReference type="EMBL" id="KAF5097032.1"/>
    </source>
</evidence>